<dbReference type="Pfam" id="PF13041">
    <property type="entry name" value="PPR_2"/>
    <property type="match status" value="1"/>
</dbReference>
<feature type="non-terminal residue" evidence="4">
    <location>
        <position position="1"/>
    </location>
</feature>
<dbReference type="EMBL" id="QZWG01000007">
    <property type="protein sequence ID" value="RZC02262.1"/>
    <property type="molecule type" value="Genomic_DNA"/>
</dbReference>
<evidence type="ECO:0000256" key="2">
    <source>
        <dbReference type="ARBA" id="ARBA00022737"/>
    </source>
</evidence>
<dbReference type="SUPFAM" id="SSF56672">
    <property type="entry name" value="DNA/RNA polymerases"/>
    <property type="match status" value="1"/>
</dbReference>
<evidence type="ECO:0000256" key="3">
    <source>
        <dbReference type="PROSITE-ProRule" id="PRU00708"/>
    </source>
</evidence>
<evidence type="ECO:0000313" key="4">
    <source>
        <dbReference type="EMBL" id="RZC02262.1"/>
    </source>
</evidence>
<comment type="caution">
    <text evidence="4">The sequence shown here is derived from an EMBL/GenBank/DDBJ whole genome shotgun (WGS) entry which is preliminary data.</text>
</comment>
<dbReference type="NCBIfam" id="TIGR00756">
    <property type="entry name" value="PPR"/>
    <property type="match status" value="1"/>
</dbReference>
<gene>
    <name evidence="4" type="ORF">D0Y65_017417</name>
</gene>
<reference evidence="4 5" key="1">
    <citation type="submission" date="2018-09" db="EMBL/GenBank/DDBJ databases">
        <title>A high-quality reference genome of wild soybean provides a powerful tool to mine soybean genomes.</title>
        <authorList>
            <person name="Xie M."/>
            <person name="Chung C.Y.L."/>
            <person name="Li M.-W."/>
            <person name="Wong F.-L."/>
            <person name="Chan T.-F."/>
            <person name="Lam H.-M."/>
        </authorList>
    </citation>
    <scope>NUCLEOTIDE SEQUENCE [LARGE SCALE GENOMIC DNA]</scope>
    <source>
        <strain evidence="5">cv. W05</strain>
        <tissue evidence="4">Hypocotyl of etiolated seedlings</tissue>
    </source>
</reference>
<dbReference type="Proteomes" id="UP000289340">
    <property type="component" value="Chromosome 7"/>
</dbReference>
<dbReference type="Gene3D" id="3.10.10.10">
    <property type="entry name" value="HIV Type 1 Reverse Transcriptase, subunit A, domain 1"/>
    <property type="match status" value="1"/>
</dbReference>
<organism evidence="4 5">
    <name type="scientific">Glycine soja</name>
    <name type="common">Wild soybean</name>
    <dbReference type="NCBI Taxonomy" id="3848"/>
    <lineage>
        <taxon>Eukaryota</taxon>
        <taxon>Viridiplantae</taxon>
        <taxon>Streptophyta</taxon>
        <taxon>Embryophyta</taxon>
        <taxon>Tracheophyta</taxon>
        <taxon>Spermatophyta</taxon>
        <taxon>Magnoliopsida</taxon>
        <taxon>eudicotyledons</taxon>
        <taxon>Gunneridae</taxon>
        <taxon>Pentapetalae</taxon>
        <taxon>rosids</taxon>
        <taxon>fabids</taxon>
        <taxon>Fabales</taxon>
        <taxon>Fabaceae</taxon>
        <taxon>Papilionoideae</taxon>
        <taxon>50 kb inversion clade</taxon>
        <taxon>NPAAA clade</taxon>
        <taxon>indigoferoid/millettioid clade</taxon>
        <taxon>Phaseoleae</taxon>
        <taxon>Glycine</taxon>
        <taxon>Glycine subgen. Soja</taxon>
    </lineage>
</organism>
<protein>
    <submittedName>
        <fullName evidence="4">Pentatricopeptide repeat-containing protein, mitochondrial</fullName>
    </submittedName>
</protein>
<keyword evidence="2" id="KW-0677">Repeat</keyword>
<proteinExistence type="inferred from homology"/>
<comment type="similarity">
    <text evidence="1">Belongs to the PPR family. P subfamily.</text>
</comment>
<feature type="repeat" description="PPR" evidence="3">
    <location>
        <begin position="282"/>
        <end position="316"/>
    </location>
</feature>
<name>A0A445JUV3_GLYSO</name>
<dbReference type="InterPro" id="IPR011990">
    <property type="entry name" value="TPR-like_helical_dom_sf"/>
</dbReference>
<dbReference type="PANTHER" id="PTHR47941">
    <property type="entry name" value="PENTATRICOPEPTIDE REPEAT-CONTAINING PROTEIN 3, MITOCHONDRIAL"/>
    <property type="match status" value="1"/>
</dbReference>
<evidence type="ECO:0000313" key="5">
    <source>
        <dbReference type="Proteomes" id="UP000289340"/>
    </source>
</evidence>
<sequence length="327" mass="37296">VFIQPIRPSPAIFFTDADFKRVSAHEDEPVVISTIMMGFNMKRILVDKESSIDVMFKDTFIGLNIRNSLLRPHHGVLVGSGMGEIEARGFAKLETTFGEPRAFIWSPMGMLGINLDFLFHRLALDSSAKPVIQKRRKFGEEKMKRIANKTKKLIETDHIKEIQYPIRLANVMMVKKSSGKWRINYVFLTKVKVFRLSFHSQVSHFPSSKPLTPNSLSSLSLSPPSFQNVDDVLFQFNRMLCMRHTPPIIQFGKILGSIMKMKHYPTVVFLSKQMELKAIVPNLVTLNILINCFCHLGQINLTFSVLSKILKLGYQPNTITLTTFVNH</sequence>
<dbReference type="PROSITE" id="PS51375">
    <property type="entry name" value="PPR"/>
    <property type="match status" value="1"/>
</dbReference>
<evidence type="ECO:0000256" key="1">
    <source>
        <dbReference type="ARBA" id="ARBA00007626"/>
    </source>
</evidence>
<dbReference type="AlphaFoldDB" id="A0A445JUV3"/>
<dbReference type="InterPro" id="IPR002885">
    <property type="entry name" value="PPR_rpt"/>
</dbReference>
<keyword evidence="5" id="KW-1185">Reference proteome</keyword>
<accession>A0A445JUV3</accession>
<dbReference type="InterPro" id="IPR043502">
    <property type="entry name" value="DNA/RNA_pol_sf"/>
</dbReference>
<dbReference type="Gene3D" id="1.25.40.10">
    <property type="entry name" value="Tetratricopeptide repeat domain"/>
    <property type="match status" value="1"/>
</dbReference>